<proteinExistence type="predicted"/>
<evidence type="ECO:0000256" key="1">
    <source>
        <dbReference type="SAM" id="SignalP"/>
    </source>
</evidence>
<comment type="caution">
    <text evidence="2">The sequence shown here is derived from an EMBL/GenBank/DDBJ whole genome shotgun (WGS) entry which is preliminary data.</text>
</comment>
<keyword evidence="3" id="KW-1185">Reference proteome</keyword>
<accession>A0A9Q1C0I6</accession>
<sequence>MKSIFAFGLLVFCWNVSIAQIIPMPIEIVPRKPVPDHGYCYRNMWSTCTTAGIKVQSKGEDCVECICDGEQQGALCCMKSPYPVVRFLGFCDVVLDTTTCQYERTPKFKHARHACCIRGYETSVIQEDLQNEFRDRE</sequence>
<evidence type="ECO:0000313" key="2">
    <source>
        <dbReference type="EMBL" id="KAJ8036873.1"/>
    </source>
</evidence>
<reference evidence="2" key="1">
    <citation type="submission" date="2021-10" db="EMBL/GenBank/DDBJ databases">
        <title>Tropical sea cucumber genome reveals ecological adaptation and Cuvierian tubules defense mechanism.</title>
        <authorList>
            <person name="Chen T."/>
        </authorList>
    </citation>
    <scope>NUCLEOTIDE SEQUENCE</scope>
    <source>
        <strain evidence="2">Nanhai2018</strain>
        <tissue evidence="2">Muscle</tissue>
    </source>
</reference>
<name>A0A9Q1C0I6_HOLLE</name>
<dbReference type="Proteomes" id="UP001152320">
    <property type="component" value="Chromosome 8"/>
</dbReference>
<dbReference type="AlphaFoldDB" id="A0A9Q1C0I6"/>
<gene>
    <name evidence="2" type="ORF">HOLleu_17524</name>
</gene>
<keyword evidence="1" id="KW-0732">Signal</keyword>
<evidence type="ECO:0000313" key="3">
    <source>
        <dbReference type="Proteomes" id="UP001152320"/>
    </source>
</evidence>
<dbReference type="EMBL" id="JAIZAY010000008">
    <property type="protein sequence ID" value="KAJ8036873.1"/>
    <property type="molecule type" value="Genomic_DNA"/>
</dbReference>
<feature type="signal peptide" evidence="1">
    <location>
        <begin position="1"/>
        <end position="19"/>
    </location>
</feature>
<organism evidence="2 3">
    <name type="scientific">Holothuria leucospilota</name>
    <name type="common">Black long sea cucumber</name>
    <name type="synonym">Mertensiothuria leucospilota</name>
    <dbReference type="NCBI Taxonomy" id="206669"/>
    <lineage>
        <taxon>Eukaryota</taxon>
        <taxon>Metazoa</taxon>
        <taxon>Echinodermata</taxon>
        <taxon>Eleutherozoa</taxon>
        <taxon>Echinozoa</taxon>
        <taxon>Holothuroidea</taxon>
        <taxon>Aspidochirotacea</taxon>
        <taxon>Aspidochirotida</taxon>
        <taxon>Holothuriidae</taxon>
        <taxon>Holothuria</taxon>
    </lineage>
</organism>
<feature type="chain" id="PRO_5040461067" evidence="1">
    <location>
        <begin position="20"/>
        <end position="137"/>
    </location>
</feature>
<protein>
    <submittedName>
        <fullName evidence="2">Uncharacterized protein</fullName>
    </submittedName>
</protein>